<sequence>MIVKPFSLLTDFDIFLFKQGTHYELYKKLGSHVVSHEGAQGVYFAVWAPNASCVSVVGNFNGWNKSDARLFCRLDSSGIWEGFIEGIGHGEIYKYVIVNQHSGQSFEKADPFAFYSECPPRTGSVVWNLDFGWCDHKWLARPFKDPYSNPCSIYELHLGSWRRNSLERNRHLTYRELAVELSHYVKDMGFTHVEFLPVTEHPFTGSWGYQTLGYFSPTARYGNPQDLMFLIQTLHEHSVGVILDWVPSHFPIDLHGLAFFDGTHLFEHADERKGFHPDWTSAIFNYGRVEVRSFLISSAKFWVDVYHVDGLRVDAVASMLYLDYSRPQGRWIPNKYGGNENLEAVDFLKTLNKELYGSYPNIITIAEESTAWTGVSRPVNTGGLGFGFKWMMGWMHDVLNYLSRDAVYRKHHQGDITFSMLYYFNENFILPLSHDEVVHGKGSIISRMPGDYWQKFANLRVLFAYMYFHPGFKHLFMGLEFAQFDEWQHDESLHWHLLHYQSHKGIQSLVKWLNELYKTEKSLFQNQFETVGFEWIDISDWEKSILSFKRKTREGDFVLCIVNFTPVTYYDYKVGVPKFLEKKQFVVVGTSNPEVQSKVYLDAKANGIFINVADNPAKCDFYLSSVVHKGDLKIAISTNGKSPTLSIRLRELFDSVISQESIQEILENLNLIRHDLKNYSFEQKAEYLRRSFMKFGIVVHHGRKKAISEANDFLLFLRKLNIDCVTEEQSATFLENVTFRQSFKYLSRYVDIIVTFGGDGTLLRAAKDSNQKPILGVNLGRMGFLAEFSLTEFREAISNIIEGKYQIETRTLLEANINEGFPFLALNDVVVERGENSKMLFASLEINHRFVSNYKSDGIIVATSTGSTAYSLAAGGPIIEPCSGVFAITPISPHMLSMRPLVISDNYLISIYVENACLINGDGIPIAKIQAHSRIQIKKANQIVSLIINPKKNYYEALREKLNWGFRLDLDRSVSEIKYVLSHPFHKTEAISKNFDCFVTLSDSTKMLTKVFFSVLLDSFDSGNENRDSHMLELTESLLYPKAVFESKQIETKDSVHSVQGALQFHGVSKLITLQVVSKNISPTLIRFKGKTSIKLADFKIERPKHYEVETSDFIPLNRVDGITIRLFMGDLLEKGLKTRSIGRKLATLKSFFKFLVLQNIITSSPAEGVITPKYDKRMPTFFTHQEIQKLFAKEETVVIEEGKESKIEEVAERFELEKRFEQARDLAMLELFYSSGLRLSELIGLVDKSINFSQGLVTLLGKGKKSRIVPVGSKALIALTDYLKIRNELFLFQKSVSTQPFFLTVEGKSIYPVLVYRMVQKRLRKVTEQPKKSPHVLRHTFATHLLDNGAGLKEISTMLGHSNLTTTEIYTHVSYERVKQVYKKTHPRAEREKN</sequence>
<dbReference type="InterPro" id="IPR004193">
    <property type="entry name" value="Glyco_hydro_13_N"/>
</dbReference>
<evidence type="ECO:0000256" key="11">
    <source>
        <dbReference type="ARBA" id="ARBA00023125"/>
    </source>
</evidence>
<dbReference type="InterPro" id="IPR036761">
    <property type="entry name" value="TTHA0802/YceI-like_sf"/>
</dbReference>
<dbReference type="SUPFAM" id="SSF111331">
    <property type="entry name" value="NAD kinase/diacylglycerol kinase-like"/>
    <property type="match status" value="1"/>
</dbReference>
<evidence type="ECO:0000256" key="10">
    <source>
        <dbReference type="ARBA" id="ARBA00023056"/>
    </source>
</evidence>
<reference evidence="17" key="2">
    <citation type="journal article" date="2021" name="Genome Biol. Evol.">
        <title>Developing a high-quality reference genome for a parasitic bivalve with doubly uniparental inheritance (Bivalvia: Unionida).</title>
        <authorList>
            <person name="Smith C.H."/>
        </authorList>
    </citation>
    <scope>NUCLEOTIDE SEQUENCE</scope>
    <source>
        <strain evidence="17">CHS0354</strain>
        <tissue evidence="17">Mantle</tissue>
    </source>
</reference>
<protein>
    <submittedName>
        <fullName evidence="17">Uncharacterized protein</fullName>
    </submittedName>
</protein>
<dbReference type="Pfam" id="PF02899">
    <property type="entry name" value="Phage_int_SAM_1"/>
    <property type="match status" value="1"/>
</dbReference>
<dbReference type="SUPFAM" id="SSF75615">
    <property type="entry name" value="Siroheme synthase middle domains-like"/>
    <property type="match status" value="1"/>
</dbReference>
<dbReference type="GO" id="GO:0006741">
    <property type="term" value="P:NADP+ biosynthetic process"/>
    <property type="evidence" value="ECO:0007669"/>
    <property type="project" value="InterPro"/>
</dbReference>
<dbReference type="NCBIfam" id="NF003811">
    <property type="entry name" value="PRK05402.1"/>
    <property type="match status" value="1"/>
</dbReference>
<dbReference type="CDD" id="cd11322">
    <property type="entry name" value="AmyAc_Glg_BE"/>
    <property type="match status" value="1"/>
</dbReference>
<evidence type="ECO:0000256" key="1">
    <source>
        <dbReference type="ARBA" id="ARBA00004964"/>
    </source>
</evidence>
<dbReference type="Gene3D" id="2.60.200.30">
    <property type="entry name" value="Probable inorganic polyphosphate/atp-NAD kinase, domain 2"/>
    <property type="match status" value="1"/>
</dbReference>
<keyword evidence="18" id="KW-1185">Reference proteome</keyword>
<evidence type="ECO:0000256" key="8">
    <source>
        <dbReference type="ARBA" id="ARBA00023002"/>
    </source>
</evidence>
<dbReference type="GO" id="GO:0003677">
    <property type="term" value="F:DNA binding"/>
    <property type="evidence" value="ECO:0007669"/>
    <property type="project" value="UniProtKB-KW"/>
</dbReference>
<comment type="pathway">
    <text evidence="1">Glycan biosynthesis; glycogen biosynthesis.</text>
</comment>
<evidence type="ECO:0000256" key="6">
    <source>
        <dbReference type="ARBA" id="ARBA00022857"/>
    </source>
</evidence>
<evidence type="ECO:0000259" key="16">
    <source>
        <dbReference type="PROSITE" id="PS51900"/>
    </source>
</evidence>
<dbReference type="GO" id="GO:0003844">
    <property type="term" value="F:1,4-alpha-glucan branching enzyme activity"/>
    <property type="evidence" value="ECO:0007669"/>
    <property type="project" value="UniProtKB-EC"/>
</dbReference>
<dbReference type="Gene3D" id="2.60.40.10">
    <property type="entry name" value="Immunoglobulins"/>
    <property type="match status" value="1"/>
</dbReference>
<dbReference type="NCBIfam" id="NF008967">
    <property type="entry name" value="PRK12313.1"/>
    <property type="match status" value="1"/>
</dbReference>
<dbReference type="Gene3D" id="2.60.40.1180">
    <property type="entry name" value="Golgi alpha-mannosidase II"/>
    <property type="match status" value="1"/>
</dbReference>
<dbReference type="GO" id="GO:0016491">
    <property type="term" value="F:oxidoreductase activity"/>
    <property type="evidence" value="ECO:0007669"/>
    <property type="project" value="UniProtKB-KW"/>
</dbReference>
<dbReference type="GO" id="GO:0019674">
    <property type="term" value="P:NAD+ metabolic process"/>
    <property type="evidence" value="ECO:0007669"/>
    <property type="project" value="InterPro"/>
</dbReference>
<dbReference type="Gene3D" id="2.40.128.110">
    <property type="entry name" value="Lipid/polyisoprenoid-binding, YceI-like"/>
    <property type="match status" value="1"/>
</dbReference>
<dbReference type="SUPFAM" id="SSF56349">
    <property type="entry name" value="DNA breaking-rejoining enzymes"/>
    <property type="match status" value="1"/>
</dbReference>
<dbReference type="InterPro" id="IPR010998">
    <property type="entry name" value="Integrase_recombinase_N"/>
</dbReference>
<dbReference type="InterPro" id="IPR006047">
    <property type="entry name" value="GH13_cat_dom"/>
</dbReference>
<organism evidence="17 18">
    <name type="scientific">Potamilus streckersoni</name>
    <dbReference type="NCBI Taxonomy" id="2493646"/>
    <lineage>
        <taxon>Eukaryota</taxon>
        <taxon>Metazoa</taxon>
        <taxon>Spiralia</taxon>
        <taxon>Lophotrochozoa</taxon>
        <taxon>Mollusca</taxon>
        <taxon>Bivalvia</taxon>
        <taxon>Autobranchia</taxon>
        <taxon>Heteroconchia</taxon>
        <taxon>Palaeoheterodonta</taxon>
        <taxon>Unionida</taxon>
        <taxon>Unionoidea</taxon>
        <taxon>Unionidae</taxon>
        <taxon>Ambleminae</taxon>
        <taxon>Lampsilini</taxon>
        <taxon>Potamilus</taxon>
    </lineage>
</organism>
<evidence type="ECO:0000256" key="5">
    <source>
        <dbReference type="ARBA" id="ARBA00022777"/>
    </source>
</evidence>
<dbReference type="HAMAP" id="MF_00685">
    <property type="entry name" value="GlgB"/>
    <property type="match status" value="1"/>
</dbReference>
<dbReference type="InterPro" id="IPR006407">
    <property type="entry name" value="GlgB"/>
</dbReference>
<dbReference type="CDD" id="cd02855">
    <property type="entry name" value="E_set_GBE_prok_N"/>
    <property type="match status" value="1"/>
</dbReference>
<dbReference type="Pfam" id="PF04264">
    <property type="entry name" value="YceI"/>
    <property type="match status" value="1"/>
</dbReference>
<dbReference type="SMART" id="SM00642">
    <property type="entry name" value="Aamy"/>
    <property type="match status" value="1"/>
</dbReference>
<dbReference type="GO" id="GO:0005829">
    <property type="term" value="C:cytosol"/>
    <property type="evidence" value="ECO:0007669"/>
    <property type="project" value="TreeGrafter"/>
</dbReference>
<dbReference type="InterPro" id="IPR044068">
    <property type="entry name" value="CB"/>
</dbReference>
<dbReference type="SMART" id="SM00867">
    <property type="entry name" value="YceI"/>
    <property type="match status" value="1"/>
</dbReference>
<dbReference type="Gene3D" id="3.40.50.10330">
    <property type="entry name" value="Probable inorganic polyphosphate/atp-NAD kinase, domain 1"/>
    <property type="match status" value="1"/>
</dbReference>
<reference evidence="17" key="1">
    <citation type="journal article" date="2021" name="Genome Biol. Evol.">
        <title>A High-Quality Reference Genome for a Parasitic Bivalve with Doubly Uniparental Inheritance (Bivalvia: Unionida).</title>
        <authorList>
            <person name="Smith C.H."/>
        </authorList>
    </citation>
    <scope>NUCLEOTIDE SEQUENCE</scope>
    <source>
        <strain evidence="17">CHS0354</strain>
    </source>
</reference>
<evidence type="ECO:0000256" key="12">
    <source>
        <dbReference type="ARBA" id="ARBA00023172"/>
    </source>
</evidence>
<gene>
    <name evidence="17" type="ORF">CHS0354_023864</name>
</gene>
<feature type="domain" description="Core-binding (CB)" evidence="16">
    <location>
        <begin position="1079"/>
        <end position="1157"/>
    </location>
</feature>
<dbReference type="InterPro" id="IPR017438">
    <property type="entry name" value="ATP-NAD_kinase_N"/>
</dbReference>
<dbReference type="SUPFAM" id="SSF101874">
    <property type="entry name" value="YceI-like"/>
    <property type="match status" value="1"/>
</dbReference>
<keyword evidence="9" id="KW-0520">NAD</keyword>
<dbReference type="InterPro" id="IPR017437">
    <property type="entry name" value="ATP-NAD_kinase_PpnK-typ_C"/>
</dbReference>
<accession>A0AAE0RZD2</accession>
<dbReference type="PANTHER" id="PTHR43651">
    <property type="entry name" value="1,4-ALPHA-GLUCAN-BRANCHING ENZYME"/>
    <property type="match status" value="1"/>
</dbReference>
<dbReference type="Pfam" id="PF02922">
    <property type="entry name" value="CBM_48"/>
    <property type="match status" value="1"/>
</dbReference>
<evidence type="ECO:0000256" key="7">
    <source>
        <dbReference type="ARBA" id="ARBA00022908"/>
    </source>
</evidence>
<dbReference type="EMBL" id="JAEAOA010001427">
    <property type="protein sequence ID" value="KAK3582323.1"/>
    <property type="molecule type" value="Genomic_DNA"/>
</dbReference>
<dbReference type="Pfam" id="PF00589">
    <property type="entry name" value="Phage_integrase"/>
    <property type="match status" value="1"/>
</dbReference>
<dbReference type="InterPro" id="IPR013780">
    <property type="entry name" value="Glyco_hydro_b"/>
</dbReference>
<dbReference type="InterPro" id="IPR013783">
    <property type="entry name" value="Ig-like_fold"/>
</dbReference>
<keyword evidence="12" id="KW-0233">DNA recombination</keyword>
<dbReference type="FunFam" id="3.20.20.80:FF:000003">
    <property type="entry name" value="1,4-alpha-glucan branching enzyme GlgB"/>
    <property type="match status" value="1"/>
</dbReference>
<dbReference type="InterPro" id="IPR014756">
    <property type="entry name" value="Ig_E-set"/>
</dbReference>
<dbReference type="Gene3D" id="3.30.160.110">
    <property type="entry name" value="Siroheme synthase, domain 2"/>
    <property type="match status" value="1"/>
</dbReference>
<keyword evidence="5" id="KW-0418">Kinase</keyword>
<dbReference type="GO" id="GO:0043169">
    <property type="term" value="F:cation binding"/>
    <property type="evidence" value="ECO:0007669"/>
    <property type="project" value="InterPro"/>
</dbReference>
<keyword evidence="4" id="KW-0808">Transferase</keyword>
<dbReference type="PROSITE" id="PS51898">
    <property type="entry name" value="TYR_RECOMBINASE"/>
    <property type="match status" value="1"/>
</dbReference>
<dbReference type="InterPro" id="IPR013762">
    <property type="entry name" value="Integrase-like_cat_sf"/>
</dbReference>
<dbReference type="InterPro" id="IPR011010">
    <property type="entry name" value="DNA_brk_join_enz"/>
</dbReference>
<dbReference type="Pfam" id="PF00128">
    <property type="entry name" value="Alpha-amylase"/>
    <property type="match status" value="1"/>
</dbReference>
<dbReference type="NCBIfam" id="TIGR01515">
    <property type="entry name" value="branching_enzym"/>
    <property type="match status" value="1"/>
</dbReference>
<keyword evidence="8" id="KW-0560">Oxidoreductase</keyword>
<dbReference type="CDD" id="cd00798">
    <property type="entry name" value="INT_XerDC_C"/>
    <property type="match status" value="1"/>
</dbReference>
<dbReference type="Pfam" id="PF20143">
    <property type="entry name" value="NAD_kinase_C"/>
    <property type="match status" value="1"/>
</dbReference>
<dbReference type="HAMAP" id="MF_00361">
    <property type="entry name" value="NAD_kinase"/>
    <property type="match status" value="1"/>
</dbReference>
<keyword evidence="7" id="KW-0229">DNA integration</keyword>
<feature type="domain" description="Tyr recombinase" evidence="15">
    <location>
        <begin position="1178"/>
        <end position="1384"/>
    </location>
</feature>
<dbReference type="GO" id="GO:0004553">
    <property type="term" value="F:hydrolase activity, hydrolyzing O-glycosyl compounds"/>
    <property type="evidence" value="ECO:0007669"/>
    <property type="project" value="InterPro"/>
</dbReference>
<name>A0AAE0RZD2_9BIVA</name>
<evidence type="ECO:0000256" key="2">
    <source>
        <dbReference type="ARBA" id="ARBA00010995"/>
    </source>
</evidence>
<dbReference type="InterPro" id="IPR028281">
    <property type="entry name" value="Sirohaem_synthase_central"/>
</dbReference>
<evidence type="ECO:0000256" key="9">
    <source>
        <dbReference type="ARBA" id="ARBA00023027"/>
    </source>
</evidence>
<dbReference type="Pfam" id="PF14824">
    <property type="entry name" value="Sirohm_synth_M"/>
    <property type="match status" value="1"/>
</dbReference>
<dbReference type="InterPro" id="IPR016064">
    <property type="entry name" value="NAD/diacylglycerol_kinase_sf"/>
</dbReference>
<dbReference type="Gene3D" id="1.10.150.130">
    <property type="match status" value="1"/>
</dbReference>
<dbReference type="GO" id="GO:0003951">
    <property type="term" value="F:NAD+ kinase activity"/>
    <property type="evidence" value="ECO:0007669"/>
    <property type="project" value="InterPro"/>
</dbReference>
<dbReference type="InterPro" id="IPR002104">
    <property type="entry name" value="Integrase_catalytic"/>
</dbReference>
<dbReference type="PROSITE" id="PS51900">
    <property type="entry name" value="CB"/>
    <property type="match status" value="1"/>
</dbReference>
<dbReference type="SUPFAM" id="SSF51445">
    <property type="entry name" value="(Trans)glycosidases"/>
    <property type="match status" value="1"/>
</dbReference>
<dbReference type="Gene3D" id="3.20.20.80">
    <property type="entry name" value="Glycosidases"/>
    <property type="match status" value="1"/>
</dbReference>
<dbReference type="GO" id="GO:0006779">
    <property type="term" value="P:porphyrin-containing compound biosynthetic process"/>
    <property type="evidence" value="ECO:0007669"/>
    <property type="project" value="UniProtKB-KW"/>
</dbReference>
<keyword evidence="13" id="KW-0627">Porphyrin biosynthesis</keyword>
<evidence type="ECO:0000313" key="17">
    <source>
        <dbReference type="EMBL" id="KAK3582323.1"/>
    </source>
</evidence>
<dbReference type="Pfam" id="PF01513">
    <property type="entry name" value="NAD_kinase"/>
    <property type="match status" value="1"/>
</dbReference>
<keyword evidence="6" id="KW-0521">NADP</keyword>
<keyword evidence="10" id="KW-0320">Glycogen biosynthesis</keyword>
<dbReference type="SUPFAM" id="SSF81296">
    <property type="entry name" value="E set domains"/>
    <property type="match status" value="1"/>
</dbReference>
<dbReference type="InterPro" id="IPR044143">
    <property type="entry name" value="GlgB_N_E_set_prok"/>
</dbReference>
<evidence type="ECO:0000256" key="3">
    <source>
        <dbReference type="ARBA" id="ARBA00022600"/>
    </source>
</evidence>
<dbReference type="InterPro" id="IPR002504">
    <property type="entry name" value="NADK"/>
</dbReference>
<evidence type="ECO:0000256" key="14">
    <source>
        <dbReference type="ARBA" id="ARBA00023277"/>
    </source>
</evidence>
<dbReference type="InterPro" id="IPR017853">
    <property type="entry name" value="GH"/>
</dbReference>
<keyword evidence="14" id="KW-0119">Carbohydrate metabolism</keyword>
<comment type="similarity">
    <text evidence="2">Belongs to the NAD kinase family.</text>
</comment>
<dbReference type="GO" id="GO:0005978">
    <property type="term" value="P:glycogen biosynthetic process"/>
    <property type="evidence" value="ECO:0007669"/>
    <property type="project" value="UniProtKB-KW"/>
</dbReference>
<dbReference type="PANTHER" id="PTHR43651:SF3">
    <property type="entry name" value="1,4-ALPHA-GLUCAN-BRANCHING ENZYME"/>
    <property type="match status" value="1"/>
</dbReference>
<evidence type="ECO:0000256" key="4">
    <source>
        <dbReference type="ARBA" id="ARBA00022679"/>
    </source>
</evidence>
<evidence type="ECO:0000313" key="18">
    <source>
        <dbReference type="Proteomes" id="UP001195483"/>
    </source>
</evidence>
<comment type="caution">
    <text evidence="17">The sequence shown here is derived from an EMBL/GenBank/DDBJ whole genome shotgun (WGS) entry which is preliminary data.</text>
</comment>
<proteinExistence type="inferred from homology"/>
<keyword evidence="11" id="KW-0238">DNA-binding</keyword>
<dbReference type="InterPro" id="IPR007372">
    <property type="entry name" value="Lipid/polyisoprenoid-bd_YceI"/>
</dbReference>
<keyword evidence="3" id="KW-0321">Glycogen metabolism</keyword>
<dbReference type="GO" id="GO:0015074">
    <property type="term" value="P:DNA integration"/>
    <property type="evidence" value="ECO:0007669"/>
    <property type="project" value="UniProtKB-KW"/>
</dbReference>
<dbReference type="Gene3D" id="1.10.443.10">
    <property type="entry name" value="Intergrase catalytic core"/>
    <property type="match status" value="1"/>
</dbReference>
<dbReference type="Pfam" id="PF13241">
    <property type="entry name" value="NAD_binding_7"/>
    <property type="match status" value="1"/>
</dbReference>
<dbReference type="SUPFAM" id="SSF51011">
    <property type="entry name" value="Glycosyl hydrolase domain"/>
    <property type="match status" value="1"/>
</dbReference>
<evidence type="ECO:0000259" key="15">
    <source>
        <dbReference type="PROSITE" id="PS51898"/>
    </source>
</evidence>
<reference evidence="17" key="3">
    <citation type="submission" date="2023-05" db="EMBL/GenBank/DDBJ databases">
        <authorList>
            <person name="Smith C.H."/>
        </authorList>
    </citation>
    <scope>NUCLEOTIDE SEQUENCE</scope>
    <source>
        <strain evidence="17">CHS0354</strain>
        <tissue evidence="17">Mantle</tissue>
    </source>
</reference>
<dbReference type="GO" id="GO:0006310">
    <property type="term" value="P:DNA recombination"/>
    <property type="evidence" value="ECO:0007669"/>
    <property type="project" value="UniProtKB-KW"/>
</dbReference>
<evidence type="ECO:0000256" key="13">
    <source>
        <dbReference type="ARBA" id="ARBA00023244"/>
    </source>
</evidence>
<dbReference type="InterPro" id="IPR004107">
    <property type="entry name" value="Integrase_SAM-like_N"/>
</dbReference>
<dbReference type="Proteomes" id="UP001195483">
    <property type="component" value="Unassembled WGS sequence"/>
</dbReference>